<keyword evidence="2" id="KW-0058">Aromatic hydrocarbons catabolism</keyword>
<comment type="caution">
    <text evidence="5">The sequence shown here is derived from an EMBL/GenBank/DDBJ whole genome shotgun (WGS) entry which is preliminary data.</text>
</comment>
<keyword evidence="3 5" id="KW-0223">Dioxygenase</keyword>
<evidence type="ECO:0000256" key="2">
    <source>
        <dbReference type="ARBA" id="ARBA00022797"/>
    </source>
</evidence>
<dbReference type="CDD" id="cd00667">
    <property type="entry name" value="ring_hydroxylating_dioxygenases_beta"/>
    <property type="match status" value="1"/>
</dbReference>
<name>A0ABR7ZA97_9PSED</name>
<evidence type="ECO:0000313" key="5">
    <source>
        <dbReference type="EMBL" id="MBD1602213.1"/>
    </source>
</evidence>
<evidence type="ECO:0000256" key="1">
    <source>
        <dbReference type="ARBA" id="ARBA00009570"/>
    </source>
</evidence>
<dbReference type="Proteomes" id="UP000805841">
    <property type="component" value="Unassembled WGS sequence"/>
</dbReference>
<dbReference type="RefSeq" id="WP_190426871.1">
    <property type="nucleotide sequence ID" value="NZ_JAAOCA010000057.1"/>
</dbReference>
<sequence length="156" mass="18039">MPMPEHYFELQMLLDQYARMIDEDRLEEWVELFTPDGRYEIISRENLAQGFALPLMLCENRNQIADRVMSLREANVYHIHTDRHILSQLHVQSTADGWRVGANYALFQTNQVGVSTLYSVGRYEDLIREVDGRLLFVSKRVIVDTAAVPSLLATPI</sequence>
<dbReference type="InterPro" id="IPR000391">
    <property type="entry name" value="Rng_hydr_dOase-bsu"/>
</dbReference>
<gene>
    <name evidence="5" type="ORF">HAQ05_26390</name>
</gene>
<reference evidence="5 6" key="1">
    <citation type="journal article" date="2020" name="Insects">
        <title>Bacteria Belonging to Pseudomonas typographi sp. nov. from the Bark Beetle Ips typographus Have Genomic Potential to Aid in the Host Ecology.</title>
        <authorList>
            <person name="Peral-Aranega E."/>
            <person name="Saati-Santamaria Z."/>
            <person name="Kolarik M."/>
            <person name="Rivas R."/>
            <person name="Garcia-Fraile P."/>
        </authorList>
    </citation>
    <scope>NUCLEOTIDE SEQUENCE [LARGE SCALE GENOMIC DNA]</scope>
    <source>
        <strain evidence="5 6">CA3A</strain>
    </source>
</reference>
<keyword evidence="6" id="KW-1185">Reference proteome</keyword>
<accession>A0ABR7ZA97</accession>
<dbReference type="InterPro" id="IPR032710">
    <property type="entry name" value="NTF2-like_dom_sf"/>
</dbReference>
<organism evidence="5 6">
    <name type="scientific">Pseudomonas typographi</name>
    <dbReference type="NCBI Taxonomy" id="2715964"/>
    <lineage>
        <taxon>Bacteria</taxon>
        <taxon>Pseudomonadati</taxon>
        <taxon>Pseudomonadota</taxon>
        <taxon>Gammaproteobacteria</taxon>
        <taxon>Pseudomonadales</taxon>
        <taxon>Pseudomonadaceae</taxon>
        <taxon>Pseudomonas</taxon>
    </lineage>
</organism>
<keyword evidence="4" id="KW-0560">Oxidoreductase</keyword>
<evidence type="ECO:0000313" key="6">
    <source>
        <dbReference type="Proteomes" id="UP000805841"/>
    </source>
</evidence>
<dbReference type="SUPFAM" id="SSF54427">
    <property type="entry name" value="NTF2-like"/>
    <property type="match status" value="1"/>
</dbReference>
<dbReference type="Gene3D" id="3.10.450.50">
    <property type="match status" value="1"/>
</dbReference>
<proteinExistence type="inferred from homology"/>
<dbReference type="GO" id="GO:0051213">
    <property type="term" value="F:dioxygenase activity"/>
    <property type="evidence" value="ECO:0007669"/>
    <property type="project" value="UniProtKB-KW"/>
</dbReference>
<comment type="similarity">
    <text evidence="1">Belongs to the bacterial ring-hydroxylating dioxygenase beta subunit family.</text>
</comment>
<dbReference type="Pfam" id="PF00866">
    <property type="entry name" value="Ring_hydroxyl_B"/>
    <property type="match status" value="1"/>
</dbReference>
<protein>
    <submittedName>
        <fullName evidence="5">Aromatic-ring-hydroxylating dioxygenase subunit beta</fullName>
    </submittedName>
</protein>
<dbReference type="EMBL" id="JAAOCA010000057">
    <property type="protein sequence ID" value="MBD1602213.1"/>
    <property type="molecule type" value="Genomic_DNA"/>
</dbReference>
<evidence type="ECO:0000256" key="3">
    <source>
        <dbReference type="ARBA" id="ARBA00022964"/>
    </source>
</evidence>
<evidence type="ECO:0000256" key="4">
    <source>
        <dbReference type="ARBA" id="ARBA00023002"/>
    </source>
</evidence>